<evidence type="ECO:0000313" key="2">
    <source>
        <dbReference type="EMBL" id="WNZ47528.1"/>
    </source>
</evidence>
<reference evidence="2" key="1">
    <citation type="journal article" date="2023" name="Plants (Basel)">
        <title>Genomic Analysis of Leptolyngbya boryana CZ1 Reveals Efficient Carbon Fixation Modules.</title>
        <authorList>
            <person name="Bai X."/>
            <person name="Wang H."/>
            <person name="Cheng W."/>
            <person name="Wang J."/>
            <person name="Ma M."/>
            <person name="Hu H."/>
            <person name="Song Z."/>
            <person name="Ma H."/>
            <person name="Fan Y."/>
            <person name="Du C."/>
            <person name="Xu J."/>
        </authorList>
    </citation>
    <scope>NUCLEOTIDE SEQUENCE</scope>
    <source>
        <strain evidence="2">CZ1</strain>
    </source>
</reference>
<dbReference type="NCBIfam" id="NF038191">
    <property type="entry name" value="V_Cas12k"/>
    <property type="match status" value="1"/>
</dbReference>
<sequence>MNQITIQCRLVASPETRQQLWTLMAQRNTPLINTLIEQLSQHPEFETWRRKGKLSSAVVSELCKPLKTDPRFSGQPARLYVSAEHTADYIFKSWLAIQKRLQQKLDGKLCWLEMLQSDEELTQASGVDLTKIRDRAAAILQKLQPTVSDETTPNSSQKGKKTNKKAISDRSLANQLFDRYQISKDVLNRCAIAYLLKNGCQVPQQEEDPQKFAHRRRKVEIQVKRLQDQIESRIPHGRDLTGQSWLNTLETTTQNVPKDNTEAKRWQDRLLTQPSILPFPLIFETIEDLVWDKNEKGRLCVHFGGLSDHTFAIYCDQRQLHWFQRFLEDQKTKKVSKNQHSSGLFTLRSARLAWQESEGKGHPWDVHHLTLYCTIDTRLWTVEGTQQVQQEKAAEVAKKITQMERKGDLLETQKGYVKRLNSTLSRLNTPFDRPSRPLYHGQSHIVVGLCMGLEKPATIAVCDAHANQVLAHYGIRQLLGENYRLLNRRRSQQQKTAHQRHKAQKRSAPNQVGESELGQHIDRLIAKAIVTIAKTYNAGSIAVPKLRDIREIVEAEIKAKAQQKCPGYLEGQQKYAKQYRASVHRWSYGRLIESIRSQATKLGIVIEEAKQPLVGKLEEKAQAVAIAAYQARA</sequence>
<proteinExistence type="predicted"/>
<dbReference type="AlphaFoldDB" id="A0AA97AQC2"/>
<evidence type="ECO:0000256" key="1">
    <source>
        <dbReference type="SAM" id="MobiDB-lite"/>
    </source>
</evidence>
<feature type="region of interest" description="Disordered" evidence="1">
    <location>
        <begin position="489"/>
        <end position="514"/>
    </location>
</feature>
<dbReference type="EMBL" id="CP130144">
    <property type="protein sequence ID" value="WNZ47528.1"/>
    <property type="molecule type" value="Genomic_DNA"/>
</dbReference>
<feature type="compositionally biased region" description="Basic residues" evidence="1">
    <location>
        <begin position="489"/>
        <end position="505"/>
    </location>
</feature>
<name>A0AA97AQC2_LEPBY</name>
<accession>A0AA97AQC2</accession>
<feature type="compositionally biased region" description="Polar residues" evidence="1">
    <location>
        <begin position="144"/>
        <end position="157"/>
    </location>
</feature>
<dbReference type="InterPro" id="IPR049868">
    <property type="entry name" value="V_Cas12k"/>
</dbReference>
<gene>
    <name evidence="2" type="primary">cas12k</name>
    <name evidence="2" type="ORF">Q2T42_06750</name>
</gene>
<organism evidence="2">
    <name type="scientific">Leptolyngbya boryana CZ1</name>
    <dbReference type="NCBI Taxonomy" id="3060204"/>
    <lineage>
        <taxon>Bacteria</taxon>
        <taxon>Bacillati</taxon>
        <taxon>Cyanobacteriota</taxon>
        <taxon>Cyanophyceae</taxon>
        <taxon>Leptolyngbyales</taxon>
        <taxon>Leptolyngbyaceae</taxon>
        <taxon>Leptolyngbya group</taxon>
        <taxon>Leptolyngbya</taxon>
    </lineage>
</organism>
<protein>
    <submittedName>
        <fullName evidence="2">Type V CRISPR-associated protein Cas12k</fullName>
    </submittedName>
</protein>
<dbReference type="RefSeq" id="WP_316428176.1">
    <property type="nucleotide sequence ID" value="NZ_CP130144.1"/>
</dbReference>
<reference evidence="2" key="2">
    <citation type="submission" date="2023-07" db="EMBL/GenBank/DDBJ databases">
        <authorList>
            <person name="Bai X.-H."/>
            <person name="Wang H.-H."/>
            <person name="Wang J."/>
            <person name="Ma M.-Y."/>
            <person name="Hu H.-H."/>
            <person name="Song Z.-L."/>
            <person name="Ma H.-G."/>
            <person name="Fan Y."/>
            <person name="Du C.-Y."/>
            <person name="Xu J.-C."/>
        </authorList>
    </citation>
    <scope>NUCLEOTIDE SEQUENCE</scope>
    <source>
        <strain evidence="2">CZ1</strain>
    </source>
</reference>
<feature type="region of interest" description="Disordered" evidence="1">
    <location>
        <begin position="144"/>
        <end position="165"/>
    </location>
</feature>